<comment type="subcellular location">
    <subcellularLocation>
        <location evidence="1">Cell inner membrane</location>
        <topology evidence="1">Single-pass membrane protein</topology>
    </subcellularLocation>
</comment>
<evidence type="ECO:0000256" key="10">
    <source>
        <dbReference type="PIRNR" id="PIRNR015761"/>
    </source>
</evidence>
<dbReference type="GO" id="GO:0009276">
    <property type="term" value="C:Gram-negative-bacterium-type cell wall"/>
    <property type="evidence" value="ECO:0007669"/>
    <property type="project" value="InterPro"/>
</dbReference>
<keyword evidence="15" id="KW-1185">Reference proteome</keyword>
<dbReference type="GO" id="GO:0015628">
    <property type="term" value="P:protein secretion by the type II secretion system"/>
    <property type="evidence" value="ECO:0007669"/>
    <property type="project" value="InterPro"/>
</dbReference>
<dbReference type="InterPro" id="IPR025691">
    <property type="entry name" value="GspL_pp_dom"/>
</dbReference>
<keyword evidence="5" id="KW-0997">Cell inner membrane</keyword>
<dbReference type="PIRSF" id="PIRSF015761">
    <property type="entry name" value="Protein_L"/>
    <property type="match status" value="1"/>
</dbReference>
<gene>
    <name evidence="14" type="ORF">FME95_02735</name>
</gene>
<dbReference type="InterPro" id="IPR007812">
    <property type="entry name" value="T2SS_protein-GspL"/>
</dbReference>
<accession>A0A5C8Z8L4</accession>
<evidence type="ECO:0000313" key="14">
    <source>
        <dbReference type="EMBL" id="TXR53501.1"/>
    </source>
</evidence>
<evidence type="ECO:0000256" key="7">
    <source>
        <dbReference type="ARBA" id="ARBA00022927"/>
    </source>
</evidence>
<comment type="caution">
    <text evidence="14">The sequence shown here is derived from an EMBL/GenBank/DDBJ whole genome shotgun (WGS) entry which is preliminary data.</text>
</comment>
<evidence type="ECO:0000256" key="11">
    <source>
        <dbReference type="SAM" id="Phobius"/>
    </source>
</evidence>
<dbReference type="InterPro" id="IPR024230">
    <property type="entry name" value="GspL_cyto_dom"/>
</dbReference>
<dbReference type="GO" id="GO:0005886">
    <property type="term" value="C:plasma membrane"/>
    <property type="evidence" value="ECO:0007669"/>
    <property type="project" value="UniProtKB-SubCell"/>
</dbReference>
<keyword evidence="8 11" id="KW-1133">Transmembrane helix</keyword>
<dbReference type="NCBIfam" id="TIGR01709">
    <property type="entry name" value="typeII_sec_gspL"/>
    <property type="match status" value="1"/>
</dbReference>
<evidence type="ECO:0000259" key="12">
    <source>
        <dbReference type="Pfam" id="PF05134"/>
    </source>
</evidence>
<evidence type="ECO:0000256" key="4">
    <source>
        <dbReference type="ARBA" id="ARBA00022475"/>
    </source>
</evidence>
<protein>
    <recommendedName>
        <fullName evidence="10">Type II secretion system protein L</fullName>
        <shortName evidence="10">T2SS protein L</shortName>
    </recommendedName>
</protein>
<evidence type="ECO:0000256" key="5">
    <source>
        <dbReference type="ARBA" id="ARBA00022519"/>
    </source>
</evidence>
<evidence type="ECO:0000256" key="1">
    <source>
        <dbReference type="ARBA" id="ARBA00004377"/>
    </source>
</evidence>
<comment type="function">
    <text evidence="10">Inner membrane component of the type II secretion system required for the energy-dependent secretion of extracellular factors such as proteases and toxins from the periplasm.</text>
</comment>
<evidence type="ECO:0000256" key="2">
    <source>
        <dbReference type="ARBA" id="ARBA00005318"/>
    </source>
</evidence>
<evidence type="ECO:0000256" key="6">
    <source>
        <dbReference type="ARBA" id="ARBA00022692"/>
    </source>
</evidence>
<dbReference type="Gene3D" id="3.30.420.380">
    <property type="match status" value="1"/>
</dbReference>
<keyword evidence="3 10" id="KW-0813">Transport</keyword>
<evidence type="ECO:0000256" key="9">
    <source>
        <dbReference type="ARBA" id="ARBA00023136"/>
    </source>
</evidence>
<name>A0A5C8Z8L4_9GAMM</name>
<dbReference type="RefSeq" id="WP_147712903.1">
    <property type="nucleotide sequence ID" value="NZ_VKAD01000001.1"/>
</dbReference>
<dbReference type="OrthoDB" id="7011844at2"/>
<keyword evidence="6 11" id="KW-0812">Transmembrane</keyword>
<dbReference type="AlphaFoldDB" id="A0A5C8Z8L4"/>
<evidence type="ECO:0000259" key="13">
    <source>
        <dbReference type="Pfam" id="PF12693"/>
    </source>
</evidence>
<dbReference type="Proteomes" id="UP000321764">
    <property type="component" value="Unassembled WGS sequence"/>
</dbReference>
<feature type="domain" description="GspL periplasmic" evidence="13">
    <location>
        <begin position="255"/>
        <end position="412"/>
    </location>
</feature>
<dbReference type="EMBL" id="VKAD01000001">
    <property type="protein sequence ID" value="TXR53501.1"/>
    <property type="molecule type" value="Genomic_DNA"/>
</dbReference>
<keyword evidence="9 11" id="KW-0472">Membrane</keyword>
<evidence type="ECO:0000256" key="8">
    <source>
        <dbReference type="ARBA" id="ARBA00022989"/>
    </source>
</evidence>
<reference evidence="14 15" key="1">
    <citation type="submission" date="2019-07" db="EMBL/GenBank/DDBJ databases">
        <title>Reinekea sp. strain SSH23 genome sequencing and assembly.</title>
        <authorList>
            <person name="Kim I."/>
        </authorList>
    </citation>
    <scope>NUCLEOTIDE SEQUENCE [LARGE SCALE GENOMIC DNA]</scope>
    <source>
        <strain evidence="14 15">SSH23</strain>
    </source>
</reference>
<dbReference type="SUPFAM" id="SSF53067">
    <property type="entry name" value="Actin-like ATPase domain"/>
    <property type="match status" value="1"/>
</dbReference>
<evidence type="ECO:0000256" key="3">
    <source>
        <dbReference type="ARBA" id="ARBA00022448"/>
    </source>
</evidence>
<comment type="similarity">
    <text evidence="2 10">Belongs to the GSP L family.</text>
</comment>
<feature type="domain" description="GspL cytoplasmic actin-ATPase-like" evidence="12">
    <location>
        <begin position="30"/>
        <end position="251"/>
    </location>
</feature>
<dbReference type="Pfam" id="PF12693">
    <property type="entry name" value="GspL_C"/>
    <property type="match status" value="1"/>
</dbReference>
<evidence type="ECO:0000313" key="15">
    <source>
        <dbReference type="Proteomes" id="UP000321764"/>
    </source>
</evidence>
<dbReference type="InterPro" id="IPR043129">
    <property type="entry name" value="ATPase_NBD"/>
</dbReference>
<keyword evidence="7 10" id="KW-0653">Protein transport</keyword>
<sequence length="418" mass="46936">MSIQLTLKWTNEGDILWAWHLTPQRLNAQLQQGSLDQLAHDKRRKNFDQVECRLYLPALWFSTISIQVPSAIKKLSPDALKFACEDALAQSVEELHLIPLGKPEQGQLRVLVSQTAQLTEVLASLESEGFLVAEAYSEHELLAADDANELTIQLDEQQVRLCYQAEAHQIHSQGFSEWFDLWAQQHQLASDQTIVIHSDSAEGPAKILANELQASGYQVDWRNRSYNGQWLLSLRAHQSSLNILQGAFRPKRQSNSWRPWLPVSLAACVTMLLLLIMALLTNQQLKRQVDQTWAASEAVFLQVFGAQKRIQRPLMVREMRALAAGNTGIAEQHSSALGILNDLATASGSALMEDFRFNAQRNEALFTLLVSEGSSSEAYQLFEQLNSHLDEQGYEVSYSANQDNDQIRARFKAVKGGA</sequence>
<dbReference type="GO" id="GO:0015627">
    <property type="term" value="C:type II protein secretion system complex"/>
    <property type="evidence" value="ECO:0007669"/>
    <property type="project" value="InterPro"/>
</dbReference>
<organism evidence="14 15">
    <name type="scientific">Reinekea thalattae</name>
    <dbReference type="NCBI Taxonomy" id="2593301"/>
    <lineage>
        <taxon>Bacteria</taxon>
        <taxon>Pseudomonadati</taxon>
        <taxon>Pseudomonadota</taxon>
        <taxon>Gammaproteobacteria</taxon>
        <taxon>Oceanospirillales</taxon>
        <taxon>Saccharospirillaceae</taxon>
        <taxon>Reinekea</taxon>
    </lineage>
</organism>
<proteinExistence type="inferred from homology"/>
<dbReference type="Pfam" id="PF05134">
    <property type="entry name" value="T2SSL"/>
    <property type="match status" value="1"/>
</dbReference>
<feature type="transmembrane region" description="Helical" evidence="11">
    <location>
        <begin position="260"/>
        <end position="280"/>
    </location>
</feature>
<keyword evidence="4" id="KW-1003">Cell membrane</keyword>